<sequence>MTVDLIAAAHGTADPRGIREVHTLVRLMAAQRPEVPISLGFVDVDVPALPSLVDRVVADSNEAVIVPLLLSSGYHTAVDIAREATRRPTRIHAAPALGPDPALADVLADRLRECLHPTSTAQSGTCSGPGDLLGVRCGAFDEVDRVVLAAAGSSDQRALLDCSATAAMLAEVIDRPVEVGYVSGAGERLGPVLARTTGLAGPAHRSTSRVVVATYLLAPGFFADRVKRIAGDLPVSAPLGADSRIAELALRRFDQAQAPAIGELSAVAV</sequence>
<dbReference type="Gene3D" id="3.40.50.1400">
    <property type="match status" value="2"/>
</dbReference>
<reference evidence="3 4" key="1">
    <citation type="journal article" date="2019" name="Int. J. Syst. Evol. Microbiol.">
        <title>The Global Catalogue of Microorganisms (GCM) 10K type strain sequencing project: providing services to taxonomists for standard genome sequencing and annotation.</title>
        <authorList>
            <consortium name="The Broad Institute Genomics Platform"/>
            <consortium name="The Broad Institute Genome Sequencing Center for Infectious Disease"/>
            <person name="Wu L."/>
            <person name="Ma J."/>
        </authorList>
    </citation>
    <scope>NUCLEOTIDE SEQUENCE [LARGE SCALE GENOMIC DNA]</scope>
    <source>
        <strain evidence="3 4">JCM 14969</strain>
    </source>
</reference>
<protein>
    <submittedName>
        <fullName evidence="3">CbiX/SirB N-terminal domain-containing protein</fullName>
    </submittedName>
</protein>
<organism evidence="3 4">
    <name type="scientific">Kribbella sancticallisti</name>
    <dbReference type="NCBI Taxonomy" id="460087"/>
    <lineage>
        <taxon>Bacteria</taxon>
        <taxon>Bacillati</taxon>
        <taxon>Actinomycetota</taxon>
        <taxon>Actinomycetes</taxon>
        <taxon>Propionibacteriales</taxon>
        <taxon>Kribbellaceae</taxon>
        <taxon>Kribbella</taxon>
    </lineage>
</organism>
<evidence type="ECO:0000313" key="3">
    <source>
        <dbReference type="EMBL" id="GAA1556765.1"/>
    </source>
</evidence>
<evidence type="ECO:0000256" key="1">
    <source>
        <dbReference type="ARBA" id="ARBA00022723"/>
    </source>
</evidence>
<gene>
    <name evidence="3" type="ORF">GCM10009789_07640</name>
</gene>
<proteinExistence type="predicted"/>
<keyword evidence="4" id="KW-1185">Reference proteome</keyword>
<dbReference type="Pfam" id="PF01903">
    <property type="entry name" value="CbiX"/>
    <property type="match status" value="2"/>
</dbReference>
<comment type="caution">
    <text evidence="3">The sequence shown here is derived from an EMBL/GenBank/DDBJ whole genome shotgun (WGS) entry which is preliminary data.</text>
</comment>
<dbReference type="SUPFAM" id="SSF53800">
    <property type="entry name" value="Chelatase"/>
    <property type="match status" value="1"/>
</dbReference>
<evidence type="ECO:0000313" key="4">
    <source>
        <dbReference type="Proteomes" id="UP001500393"/>
    </source>
</evidence>
<dbReference type="EMBL" id="BAAAOS010000007">
    <property type="protein sequence ID" value="GAA1556765.1"/>
    <property type="molecule type" value="Genomic_DNA"/>
</dbReference>
<dbReference type="Proteomes" id="UP001500393">
    <property type="component" value="Unassembled WGS sequence"/>
</dbReference>
<dbReference type="PANTHER" id="PTHR33542:SF5">
    <property type="entry name" value="FERROCHELATASE CHE1"/>
    <property type="match status" value="1"/>
</dbReference>
<keyword evidence="1" id="KW-0479">Metal-binding</keyword>
<name>A0ABN2CF37_9ACTN</name>
<keyword evidence="2" id="KW-0456">Lyase</keyword>
<accession>A0ABN2CF37</accession>
<dbReference type="CDD" id="cd03416">
    <property type="entry name" value="CbiX_SirB_N"/>
    <property type="match status" value="1"/>
</dbReference>
<dbReference type="InterPro" id="IPR050963">
    <property type="entry name" value="Sirohydro_Cobaltochel/CbiX"/>
</dbReference>
<dbReference type="RefSeq" id="WP_344209765.1">
    <property type="nucleotide sequence ID" value="NZ_BAAAOS010000007.1"/>
</dbReference>
<evidence type="ECO:0000256" key="2">
    <source>
        <dbReference type="ARBA" id="ARBA00023239"/>
    </source>
</evidence>
<dbReference type="InterPro" id="IPR002762">
    <property type="entry name" value="CbiX-like"/>
</dbReference>
<dbReference type="PANTHER" id="PTHR33542">
    <property type="entry name" value="SIROHYDROCHLORIN FERROCHELATASE, CHLOROPLASTIC"/>
    <property type="match status" value="1"/>
</dbReference>